<gene>
    <name evidence="1" type="ORF">201phi2-1p464</name>
</gene>
<dbReference type="RefSeq" id="YP_001957183.1">
    <property type="nucleotide sequence ID" value="NC_010821.1"/>
</dbReference>
<name>B3FJX2_BP201</name>
<accession>B3FJX2</accession>
<dbReference type="Proteomes" id="UP000002421">
    <property type="component" value="Segment"/>
</dbReference>
<keyword evidence="2" id="KW-1185">Reference proteome</keyword>
<evidence type="ECO:0000313" key="1">
    <source>
        <dbReference type="EMBL" id="ABY63287.1"/>
    </source>
</evidence>
<organism evidence="1 2">
    <name type="scientific">Pseudomonas phage 201phi2-1</name>
    <name type="common">Pseudomonas chlororaphis phage 201phi2-1</name>
    <dbReference type="NCBI Taxonomy" id="198110"/>
    <lineage>
        <taxon>Viruses</taxon>
        <taxon>Duplodnaviria</taxon>
        <taxon>Heunggongvirae</taxon>
        <taxon>Uroviricota</taxon>
        <taxon>Caudoviricetes</taxon>
        <taxon>Chimalliviridae</taxon>
        <taxon>Serwervirus</taxon>
        <taxon>Serwervirus 201phi21</taxon>
    </lineage>
</organism>
<organismHost>
    <name type="scientific">Pseudomonas chlororaphis</name>
    <dbReference type="NCBI Taxonomy" id="587753"/>
</organismHost>
<dbReference type="KEGG" id="vg:6372389"/>
<sequence length="98" mass="10836">MKLNKGLTTFLDLVDAVRKLDTANALHCYTPASVKFCVAITGLAPHTLKEVSIYLDNDPSTCKLYFVEKYTGATGNTFDVTYEPIDITAQRIIDFITA</sequence>
<dbReference type="EMBL" id="EU197055">
    <property type="protein sequence ID" value="ABY63287.1"/>
    <property type="molecule type" value="Genomic_DNA"/>
</dbReference>
<protein>
    <submittedName>
        <fullName evidence="1">Uncharacterized protein</fullName>
    </submittedName>
</protein>
<proteinExistence type="predicted"/>
<reference evidence="1 2" key="1">
    <citation type="journal article" date="2008" name="Virology">
        <title>Characterization of Pseudomonas chlororaphis myovirus 201varphi2-1 via genomic sequencing, mass spectrometry, and electron microscopy.</title>
        <authorList>
            <person name="Thomas J.A."/>
            <person name="Rolando M.R."/>
            <person name="Carroll C.A."/>
            <person name="Shen P.S."/>
            <person name="Belnap D.M."/>
            <person name="Weintraub S.T."/>
            <person name="Serwer P."/>
            <person name="Hardies S.C."/>
        </authorList>
    </citation>
    <scope>NUCLEOTIDE SEQUENCE</scope>
</reference>
<evidence type="ECO:0000313" key="2">
    <source>
        <dbReference type="Proteomes" id="UP000002421"/>
    </source>
</evidence>